<evidence type="ECO:0000313" key="3">
    <source>
        <dbReference type="Proteomes" id="UP001607302"/>
    </source>
</evidence>
<feature type="compositionally biased region" description="Pro residues" evidence="1">
    <location>
        <begin position="10"/>
        <end position="20"/>
    </location>
</feature>
<dbReference type="Proteomes" id="UP001607302">
    <property type="component" value="Unassembled WGS sequence"/>
</dbReference>
<feature type="compositionally biased region" description="Low complexity" evidence="1">
    <location>
        <begin position="53"/>
        <end position="64"/>
    </location>
</feature>
<accession>A0ABD1ZTA9</accession>
<feature type="compositionally biased region" description="Polar residues" evidence="1">
    <location>
        <begin position="73"/>
        <end position="90"/>
    </location>
</feature>
<name>A0ABD1ZTA9_VESSQ</name>
<dbReference type="AlphaFoldDB" id="A0ABD1ZTA9"/>
<protein>
    <submittedName>
        <fullName evidence="2">Uncharacterized protein</fullName>
    </submittedName>
</protein>
<comment type="caution">
    <text evidence="2">The sequence shown here is derived from an EMBL/GenBank/DDBJ whole genome shotgun (WGS) entry which is preliminary data.</text>
</comment>
<proteinExistence type="predicted"/>
<dbReference type="EMBL" id="JAUDFV010000173">
    <property type="protein sequence ID" value="KAL2711601.1"/>
    <property type="molecule type" value="Genomic_DNA"/>
</dbReference>
<evidence type="ECO:0000256" key="1">
    <source>
        <dbReference type="SAM" id="MobiDB-lite"/>
    </source>
</evidence>
<feature type="compositionally biased region" description="Low complexity" evidence="1">
    <location>
        <begin position="21"/>
        <end position="33"/>
    </location>
</feature>
<sequence length="90" mass="10126">MQLYKCGLPYPLPPTPPPRAYGPGRSSGRSGSRNTIGDNSIWNRLFGDDRNRGSNGRSTGRYNSQRTRDDYYNTHTSTDSHGNRIWTFSG</sequence>
<gene>
    <name evidence="2" type="ORF">V1478_018622</name>
</gene>
<reference evidence="2 3" key="1">
    <citation type="journal article" date="2024" name="Ann. Entomol. Soc. Am.">
        <title>Genomic analyses of the southern and eastern yellowjacket wasps (Hymenoptera: Vespidae) reveal evolutionary signatures of social life.</title>
        <authorList>
            <person name="Catto M.A."/>
            <person name="Caine P.B."/>
            <person name="Orr S.E."/>
            <person name="Hunt B.G."/>
            <person name="Goodisman M.A.D."/>
        </authorList>
    </citation>
    <scope>NUCLEOTIDE SEQUENCE [LARGE SCALE GENOMIC DNA]</scope>
    <source>
        <strain evidence="2">233</strain>
        <tissue evidence="2">Head and thorax</tissue>
    </source>
</reference>
<evidence type="ECO:0000313" key="2">
    <source>
        <dbReference type="EMBL" id="KAL2711601.1"/>
    </source>
</evidence>
<organism evidence="2 3">
    <name type="scientific">Vespula squamosa</name>
    <name type="common">Southern yellow jacket</name>
    <name type="synonym">Wasp</name>
    <dbReference type="NCBI Taxonomy" id="30214"/>
    <lineage>
        <taxon>Eukaryota</taxon>
        <taxon>Metazoa</taxon>
        <taxon>Ecdysozoa</taxon>
        <taxon>Arthropoda</taxon>
        <taxon>Hexapoda</taxon>
        <taxon>Insecta</taxon>
        <taxon>Pterygota</taxon>
        <taxon>Neoptera</taxon>
        <taxon>Endopterygota</taxon>
        <taxon>Hymenoptera</taxon>
        <taxon>Apocrita</taxon>
        <taxon>Aculeata</taxon>
        <taxon>Vespoidea</taxon>
        <taxon>Vespidae</taxon>
        <taxon>Vespinae</taxon>
        <taxon>Vespula</taxon>
    </lineage>
</organism>
<feature type="region of interest" description="Disordered" evidence="1">
    <location>
        <begin position="1"/>
        <end position="90"/>
    </location>
</feature>
<keyword evidence="3" id="KW-1185">Reference proteome</keyword>